<evidence type="ECO:0000256" key="9">
    <source>
        <dbReference type="ARBA" id="ARBA00023157"/>
    </source>
</evidence>
<evidence type="ECO:0000256" key="7">
    <source>
        <dbReference type="ARBA" id="ARBA00022989"/>
    </source>
</evidence>
<organism evidence="16 17">
    <name type="scientific">Huso huso</name>
    <name type="common">Beluga</name>
    <name type="synonym">Acipenser huso</name>
    <dbReference type="NCBI Taxonomy" id="61971"/>
    <lineage>
        <taxon>Eukaryota</taxon>
        <taxon>Metazoa</taxon>
        <taxon>Chordata</taxon>
        <taxon>Craniata</taxon>
        <taxon>Vertebrata</taxon>
        <taxon>Euteleostomi</taxon>
        <taxon>Actinopterygii</taxon>
        <taxon>Chondrostei</taxon>
        <taxon>Acipenseriformes</taxon>
        <taxon>Acipenseridae</taxon>
        <taxon>Huso</taxon>
    </lineage>
</organism>
<reference evidence="16 17" key="1">
    <citation type="submission" date="2021-05" db="EMBL/GenBank/DDBJ databases">
        <authorList>
            <person name="Zahm M."/>
            <person name="Klopp C."/>
            <person name="Cabau C."/>
            <person name="Kuhl H."/>
            <person name="Suciu R."/>
            <person name="Ciorpac M."/>
            <person name="Holostenco D."/>
            <person name="Gessner J."/>
            <person name="Wuertz S."/>
            <person name="Hohne C."/>
            <person name="Stock M."/>
            <person name="Gislard M."/>
            <person name="Lluch J."/>
            <person name="Milhes M."/>
            <person name="Lampietro C."/>
            <person name="Lopez Roques C."/>
            <person name="Donnadieu C."/>
            <person name="Du K."/>
            <person name="Schartl M."/>
            <person name="Guiguen Y."/>
        </authorList>
    </citation>
    <scope>NUCLEOTIDE SEQUENCE [LARGE SCALE GENOMIC DNA]</scope>
    <source>
        <strain evidence="16">Hh-F2</strain>
        <tissue evidence="16">Blood</tissue>
    </source>
</reference>
<keyword evidence="9" id="KW-1015">Disulfide bond</keyword>
<dbReference type="SMART" id="SM00409">
    <property type="entry name" value="IG"/>
    <property type="match status" value="2"/>
</dbReference>
<evidence type="ECO:0000256" key="6">
    <source>
        <dbReference type="ARBA" id="ARBA00022889"/>
    </source>
</evidence>
<dbReference type="Gene3D" id="2.60.40.10">
    <property type="entry name" value="Immunoglobulins"/>
    <property type="match status" value="2"/>
</dbReference>
<accession>A0ABR0YAC6</accession>
<dbReference type="PANTHER" id="PTHR44468">
    <property type="entry name" value="COXSACKIEVIRUS AND ADENOVIRUS RECEPTOR-RELATED"/>
    <property type="match status" value="1"/>
</dbReference>
<keyword evidence="12" id="KW-0393">Immunoglobulin domain</keyword>
<comment type="subcellular location">
    <subcellularLocation>
        <location evidence="1">Cell membrane</location>
        <topology evidence="1">Single-pass type I membrane protein</topology>
    </subcellularLocation>
</comment>
<evidence type="ECO:0000313" key="16">
    <source>
        <dbReference type="EMBL" id="KAK6469165.1"/>
    </source>
</evidence>
<sequence>MYLSLILFCFMTALSHNIPQMERNAGGCVTLPCKYNRSAVEGADGTIDIEWTVRNVTDPVIWLSGGKVFKKVPRLSPRISFVAHNSTTGDASVRIISLTPEDSGLYHCNVRKGAYINLILVNVTVLDMFDPAVVGENITEIQKNVGESVILPCGYNQSAAEGAEGNVDIEWSMRNQTNFTETLICQSTVYKRNPGMSPRISLVSDNDTTGNASVAIVSLATTDSGLYLCTVWKGCHILHQNTVIVTVLGGKAPAVALISLYVFITLAVCIVLITLLFLGYCHFRKIRNDSASSMYYKENELCMKRINRKRNNQQHHQHKSFELCVAMVTLEHKLPDNTSSALHYAQPTAQSTAGLK</sequence>
<proteinExistence type="predicted"/>
<keyword evidence="11" id="KW-0325">Glycoprotein</keyword>
<name>A0ABR0YAC6_HUSHU</name>
<evidence type="ECO:0000256" key="2">
    <source>
        <dbReference type="ARBA" id="ARBA00022475"/>
    </source>
</evidence>
<keyword evidence="17" id="KW-1185">Reference proteome</keyword>
<feature type="domain" description="Ig-like" evidence="15">
    <location>
        <begin position="26"/>
        <end position="124"/>
    </location>
</feature>
<dbReference type="Proteomes" id="UP001369086">
    <property type="component" value="Unassembled WGS sequence"/>
</dbReference>
<dbReference type="EMBL" id="JAHFZB010000040">
    <property type="protein sequence ID" value="KAK6469165.1"/>
    <property type="molecule type" value="Genomic_DNA"/>
</dbReference>
<dbReference type="InterPro" id="IPR013106">
    <property type="entry name" value="Ig_V-set"/>
</dbReference>
<dbReference type="Pfam" id="PF07686">
    <property type="entry name" value="V-set"/>
    <property type="match status" value="2"/>
</dbReference>
<evidence type="ECO:0000256" key="8">
    <source>
        <dbReference type="ARBA" id="ARBA00023136"/>
    </source>
</evidence>
<protein>
    <submittedName>
        <fullName evidence="16">CXADR-like membrane protein isoform X2</fullName>
    </submittedName>
</protein>
<evidence type="ECO:0000256" key="5">
    <source>
        <dbReference type="ARBA" id="ARBA00022737"/>
    </source>
</evidence>
<dbReference type="InterPro" id="IPR052307">
    <property type="entry name" value="EJ_Adhesion_Regulator"/>
</dbReference>
<dbReference type="SUPFAM" id="SSF48726">
    <property type="entry name" value="Immunoglobulin"/>
    <property type="match status" value="2"/>
</dbReference>
<comment type="caution">
    <text evidence="16">The sequence shown here is derived from an EMBL/GenBank/DDBJ whole genome shotgun (WGS) entry which is preliminary data.</text>
</comment>
<keyword evidence="8 13" id="KW-0472">Membrane</keyword>
<dbReference type="SMART" id="SM00406">
    <property type="entry name" value="IGv"/>
    <property type="match status" value="2"/>
</dbReference>
<keyword evidence="2" id="KW-1003">Cell membrane</keyword>
<keyword evidence="10" id="KW-0675">Receptor</keyword>
<evidence type="ECO:0000256" key="4">
    <source>
        <dbReference type="ARBA" id="ARBA00022729"/>
    </source>
</evidence>
<evidence type="ECO:0000256" key="10">
    <source>
        <dbReference type="ARBA" id="ARBA00023170"/>
    </source>
</evidence>
<evidence type="ECO:0000256" key="12">
    <source>
        <dbReference type="ARBA" id="ARBA00023319"/>
    </source>
</evidence>
<keyword evidence="5" id="KW-0677">Repeat</keyword>
<dbReference type="InterPro" id="IPR013783">
    <property type="entry name" value="Ig-like_fold"/>
</dbReference>
<feature type="chain" id="PRO_5045047624" evidence="14">
    <location>
        <begin position="16"/>
        <end position="356"/>
    </location>
</feature>
<feature type="transmembrane region" description="Helical" evidence="13">
    <location>
        <begin position="254"/>
        <end position="278"/>
    </location>
</feature>
<evidence type="ECO:0000259" key="15">
    <source>
        <dbReference type="PROSITE" id="PS50835"/>
    </source>
</evidence>
<dbReference type="PANTHER" id="PTHR44468:SF3">
    <property type="entry name" value="COXSACKIEVIRUS AND ADENOVIRUS RECEPTOR"/>
    <property type="match status" value="1"/>
</dbReference>
<evidence type="ECO:0000256" key="14">
    <source>
        <dbReference type="SAM" id="SignalP"/>
    </source>
</evidence>
<evidence type="ECO:0000313" key="17">
    <source>
        <dbReference type="Proteomes" id="UP001369086"/>
    </source>
</evidence>
<dbReference type="InterPro" id="IPR003599">
    <property type="entry name" value="Ig_sub"/>
</dbReference>
<evidence type="ECO:0000256" key="3">
    <source>
        <dbReference type="ARBA" id="ARBA00022692"/>
    </source>
</evidence>
<feature type="domain" description="Ig-like" evidence="15">
    <location>
        <begin position="131"/>
        <end position="231"/>
    </location>
</feature>
<evidence type="ECO:0000256" key="11">
    <source>
        <dbReference type="ARBA" id="ARBA00023180"/>
    </source>
</evidence>
<keyword evidence="7 13" id="KW-1133">Transmembrane helix</keyword>
<keyword evidence="6" id="KW-0130">Cell adhesion</keyword>
<evidence type="ECO:0000256" key="1">
    <source>
        <dbReference type="ARBA" id="ARBA00004251"/>
    </source>
</evidence>
<keyword evidence="3 13" id="KW-0812">Transmembrane</keyword>
<dbReference type="PROSITE" id="PS50835">
    <property type="entry name" value="IG_LIKE"/>
    <property type="match status" value="2"/>
</dbReference>
<gene>
    <name evidence="16" type="ORF">HHUSO_G32588</name>
</gene>
<keyword evidence="4 14" id="KW-0732">Signal</keyword>
<feature type="signal peptide" evidence="14">
    <location>
        <begin position="1"/>
        <end position="15"/>
    </location>
</feature>
<evidence type="ECO:0000256" key="13">
    <source>
        <dbReference type="SAM" id="Phobius"/>
    </source>
</evidence>
<dbReference type="InterPro" id="IPR007110">
    <property type="entry name" value="Ig-like_dom"/>
</dbReference>
<dbReference type="InterPro" id="IPR036179">
    <property type="entry name" value="Ig-like_dom_sf"/>
</dbReference>